<reference evidence="2" key="1">
    <citation type="journal article" date="2022" name="Plant J.">
        <title>Strategies of tolerance reflected in two North American maple genomes.</title>
        <authorList>
            <person name="McEvoy S.L."/>
            <person name="Sezen U.U."/>
            <person name="Trouern-Trend A."/>
            <person name="McMahon S.M."/>
            <person name="Schaberg P.G."/>
            <person name="Yang J."/>
            <person name="Wegrzyn J.L."/>
            <person name="Swenson N.G."/>
        </authorList>
    </citation>
    <scope>NUCLEOTIDE SEQUENCE</scope>
    <source>
        <strain evidence="2">91603</strain>
    </source>
</reference>
<evidence type="ECO:0000313" key="3">
    <source>
        <dbReference type="Proteomes" id="UP001064489"/>
    </source>
</evidence>
<sequence length="193" mass="21348">MLGAAAVRVRKPSLSRAVGLEEESSDSSKDASRPLSFRKPSLLRAVGLEEESSDSSKDASRQLSFRKPSLLRAVGLEGESSNSSKDASRPLSFRKPSWVVRTESNVRKHVRKKPDPACVVCRGSGRVHCHHCSGQGRTNEVQSTMLPKGEWPKWCTICGGSGLTYCSRCLGTGEYRYLMGFHFMNRNRLDDKS</sequence>
<dbReference type="EMBL" id="JAJSOW010000101">
    <property type="protein sequence ID" value="KAI9182346.1"/>
    <property type="molecule type" value="Genomic_DNA"/>
</dbReference>
<gene>
    <name evidence="2" type="ORF">LWI28_024411</name>
</gene>
<organism evidence="2 3">
    <name type="scientific">Acer negundo</name>
    <name type="common">Box elder</name>
    <dbReference type="NCBI Taxonomy" id="4023"/>
    <lineage>
        <taxon>Eukaryota</taxon>
        <taxon>Viridiplantae</taxon>
        <taxon>Streptophyta</taxon>
        <taxon>Embryophyta</taxon>
        <taxon>Tracheophyta</taxon>
        <taxon>Spermatophyta</taxon>
        <taxon>Magnoliopsida</taxon>
        <taxon>eudicotyledons</taxon>
        <taxon>Gunneridae</taxon>
        <taxon>Pentapetalae</taxon>
        <taxon>rosids</taxon>
        <taxon>malvids</taxon>
        <taxon>Sapindales</taxon>
        <taxon>Sapindaceae</taxon>
        <taxon>Hippocastanoideae</taxon>
        <taxon>Acereae</taxon>
        <taxon>Acer</taxon>
    </lineage>
</organism>
<dbReference type="InterPro" id="IPR036410">
    <property type="entry name" value="HSP_DnaJ_Cys-rich_dom_sf"/>
</dbReference>
<evidence type="ECO:0000256" key="1">
    <source>
        <dbReference type="SAM" id="MobiDB-lite"/>
    </source>
</evidence>
<proteinExistence type="predicted"/>
<dbReference type="SUPFAM" id="SSF57938">
    <property type="entry name" value="DnaJ/Hsp40 cysteine-rich domain"/>
    <property type="match status" value="1"/>
</dbReference>
<comment type="caution">
    <text evidence="2">The sequence shown here is derived from an EMBL/GenBank/DDBJ whole genome shotgun (WGS) entry which is preliminary data.</text>
</comment>
<dbReference type="Proteomes" id="UP001064489">
    <property type="component" value="Chromosome 4"/>
</dbReference>
<dbReference type="PANTHER" id="PTHR15852:SF54">
    <property type="entry name" value="PROTEIN SSUH2 HOMOLOG"/>
    <property type="match status" value="1"/>
</dbReference>
<dbReference type="PANTHER" id="PTHR15852">
    <property type="entry name" value="PLASTID TRANSCRIPTIONALLY ACTIVE PROTEIN"/>
    <property type="match status" value="1"/>
</dbReference>
<protein>
    <submittedName>
        <fullName evidence="2">Uncharacterized protein</fullName>
    </submittedName>
</protein>
<name>A0AAD5NU11_ACENE</name>
<accession>A0AAD5NU11</accession>
<reference evidence="2" key="2">
    <citation type="submission" date="2023-02" db="EMBL/GenBank/DDBJ databases">
        <authorList>
            <person name="Swenson N.G."/>
            <person name="Wegrzyn J.L."/>
            <person name="Mcevoy S.L."/>
        </authorList>
    </citation>
    <scope>NUCLEOTIDE SEQUENCE</scope>
    <source>
        <strain evidence="2">91603</strain>
        <tissue evidence="2">Leaf</tissue>
    </source>
</reference>
<dbReference type="AlphaFoldDB" id="A0AAD5NU11"/>
<keyword evidence="3" id="KW-1185">Reference proteome</keyword>
<evidence type="ECO:0000313" key="2">
    <source>
        <dbReference type="EMBL" id="KAI9182346.1"/>
    </source>
</evidence>
<feature type="region of interest" description="Disordered" evidence="1">
    <location>
        <begin position="1"/>
        <end position="36"/>
    </location>
</feature>